<dbReference type="Proteomes" id="UP000242525">
    <property type="component" value="Unassembled WGS sequence"/>
</dbReference>
<keyword evidence="8" id="KW-1185">Reference proteome</keyword>
<name>A0A0J9XCS6_GEOCN</name>
<dbReference type="InterPro" id="IPR031336">
    <property type="entry name" value="CDC73_C"/>
</dbReference>
<dbReference type="GO" id="GO:0032968">
    <property type="term" value="P:positive regulation of transcription elongation by RNA polymerase II"/>
    <property type="evidence" value="ECO:0007669"/>
    <property type="project" value="TreeGrafter"/>
</dbReference>
<evidence type="ECO:0000256" key="4">
    <source>
        <dbReference type="ARBA" id="ARBA00023242"/>
    </source>
</evidence>
<dbReference type="GO" id="GO:0016593">
    <property type="term" value="C:Cdc73/Paf1 complex"/>
    <property type="evidence" value="ECO:0007669"/>
    <property type="project" value="InterPro"/>
</dbReference>
<dbReference type="InterPro" id="IPR038103">
    <property type="entry name" value="CDC73_C_sf"/>
</dbReference>
<feature type="region of interest" description="Disordered" evidence="5">
    <location>
        <begin position="126"/>
        <end position="156"/>
    </location>
</feature>
<feature type="domain" description="Cell division control protein 73 C-terminal" evidence="6">
    <location>
        <begin position="235"/>
        <end position="383"/>
    </location>
</feature>
<keyword evidence="3" id="KW-0804">Transcription</keyword>
<keyword evidence="4" id="KW-0539">Nucleus</keyword>
<dbReference type="PANTHER" id="PTHR12466:SF8">
    <property type="entry name" value="PARAFIBROMIN"/>
    <property type="match status" value="1"/>
</dbReference>
<dbReference type="AlphaFoldDB" id="A0A0J9XCS6"/>
<evidence type="ECO:0000313" key="8">
    <source>
        <dbReference type="Proteomes" id="UP000242525"/>
    </source>
</evidence>
<evidence type="ECO:0000256" key="1">
    <source>
        <dbReference type="ARBA" id="ARBA00004123"/>
    </source>
</evidence>
<comment type="caution">
    <text evidence="7">The sequence shown here is derived from an EMBL/GenBank/DDBJ whole genome shotgun (WGS) entry which is preliminary data.</text>
</comment>
<sequence length="394" mass="44442">MSDPLVALRTTIASNLTPELLSKDGEVLPDADLSKAASLRLPANGDREAQTFPLTELTKYESKIPNKMQLDLRVVYNCWLTRDLNVTDYIQISDERGIFNLKFVERADLLGWLKGENEESENILNDKAGKADGSGDGNAANQATDESKPTKKTVSFDDSSSAELKLIYEHERSLQNHNSVLRGSKLIDFSTVSKECQKSIIQAFKTKQSSSARNKKPEPHGAVSKSSSNGSQKGKDPIILLSPSASALLNITNVKQFLENAVFENVMKSSSSSNVQMIARKSPRLGYYKFVVVDNTERLTRPEYWDRVVAVFVTGQAWQFKQYLWSDPNQLFQKVAGFCLTFNGDPVPPQVKQWNVDVVGIDRNQRFRDREVSEMIWTKIERWMIAKGWPVRKR</sequence>
<evidence type="ECO:0000259" key="6">
    <source>
        <dbReference type="Pfam" id="PF05179"/>
    </source>
</evidence>
<evidence type="ECO:0000313" key="7">
    <source>
        <dbReference type="EMBL" id="CDO55148.1"/>
    </source>
</evidence>
<dbReference type="GO" id="GO:0006368">
    <property type="term" value="P:transcription elongation by RNA polymerase II"/>
    <property type="evidence" value="ECO:0007669"/>
    <property type="project" value="InterPro"/>
</dbReference>
<protein>
    <submittedName>
        <fullName evidence="7">Similar to Saccharomyces cerevisiae YLR418C CDC73 Component of the Paf1p complex</fullName>
    </submittedName>
</protein>
<dbReference type="InterPro" id="IPR007852">
    <property type="entry name" value="Cdc73/Parafibromin"/>
</dbReference>
<organism evidence="7 8">
    <name type="scientific">Geotrichum candidum</name>
    <name type="common">Oospora lactis</name>
    <name type="synonym">Dipodascus geotrichum</name>
    <dbReference type="NCBI Taxonomy" id="1173061"/>
    <lineage>
        <taxon>Eukaryota</taxon>
        <taxon>Fungi</taxon>
        <taxon>Dikarya</taxon>
        <taxon>Ascomycota</taxon>
        <taxon>Saccharomycotina</taxon>
        <taxon>Dipodascomycetes</taxon>
        <taxon>Dipodascales</taxon>
        <taxon>Dipodascaceae</taxon>
        <taxon>Geotrichum</taxon>
    </lineage>
</organism>
<dbReference type="Pfam" id="PF05179">
    <property type="entry name" value="CDC73_C"/>
    <property type="match status" value="1"/>
</dbReference>
<evidence type="ECO:0000256" key="5">
    <source>
        <dbReference type="SAM" id="MobiDB-lite"/>
    </source>
</evidence>
<dbReference type="PANTHER" id="PTHR12466">
    <property type="entry name" value="CDC73 DOMAIN PROTEIN"/>
    <property type="match status" value="1"/>
</dbReference>
<proteinExistence type="inferred from homology"/>
<dbReference type="OrthoDB" id="2186602at2759"/>
<comment type="similarity">
    <text evidence="2">Belongs to the CDC73 family.</text>
</comment>
<dbReference type="GO" id="GO:0000993">
    <property type="term" value="F:RNA polymerase II complex binding"/>
    <property type="evidence" value="ECO:0007669"/>
    <property type="project" value="TreeGrafter"/>
</dbReference>
<feature type="compositionally biased region" description="Low complexity" evidence="5">
    <location>
        <begin position="221"/>
        <end position="235"/>
    </location>
</feature>
<feature type="region of interest" description="Disordered" evidence="5">
    <location>
        <begin position="206"/>
        <end position="235"/>
    </location>
</feature>
<dbReference type="STRING" id="1173061.A0A0J9XCS6"/>
<reference evidence="7" key="1">
    <citation type="submission" date="2014-03" db="EMBL/GenBank/DDBJ databases">
        <authorList>
            <person name="Casaregola S."/>
        </authorList>
    </citation>
    <scope>NUCLEOTIDE SEQUENCE [LARGE SCALE GENOMIC DNA]</scope>
    <source>
        <strain evidence="7">CLIB 918</strain>
    </source>
</reference>
<comment type="subcellular location">
    <subcellularLocation>
        <location evidence="1">Nucleus</location>
    </subcellularLocation>
</comment>
<evidence type="ECO:0000256" key="3">
    <source>
        <dbReference type="ARBA" id="ARBA00023163"/>
    </source>
</evidence>
<gene>
    <name evidence="7" type="ORF">BN980_GECA10s00659g</name>
</gene>
<evidence type="ECO:0000256" key="2">
    <source>
        <dbReference type="ARBA" id="ARBA00010427"/>
    </source>
</evidence>
<accession>A0A0J9XCS6</accession>
<dbReference type="EMBL" id="CCBN010000010">
    <property type="protein sequence ID" value="CDO55148.1"/>
    <property type="molecule type" value="Genomic_DNA"/>
</dbReference>
<dbReference type="Gene3D" id="3.40.50.11990">
    <property type="entry name" value="RNA polymerase II accessory factor, Cdc73 C-terminal domain"/>
    <property type="match status" value="1"/>
</dbReference>